<feature type="domain" description="STAS" evidence="3">
    <location>
        <begin position="3"/>
        <end position="111"/>
    </location>
</feature>
<dbReference type="NCBIfam" id="TIGR00377">
    <property type="entry name" value="ant_ant_sig"/>
    <property type="match status" value="1"/>
</dbReference>
<comment type="similarity">
    <text evidence="1 2">Belongs to the anti-sigma-factor antagonist family.</text>
</comment>
<evidence type="ECO:0000256" key="2">
    <source>
        <dbReference type="RuleBase" id="RU003749"/>
    </source>
</evidence>
<dbReference type="RefSeq" id="WP_011614223.1">
    <property type="nucleotide sequence ID" value="NC_008312.1"/>
</dbReference>
<dbReference type="PANTHER" id="PTHR33495">
    <property type="entry name" value="ANTI-SIGMA FACTOR ANTAGONIST TM_1081-RELATED-RELATED"/>
    <property type="match status" value="1"/>
</dbReference>
<dbReference type="Gene3D" id="3.30.750.24">
    <property type="entry name" value="STAS domain"/>
    <property type="match status" value="1"/>
</dbReference>
<dbReference type="AlphaFoldDB" id="Q10UZ5"/>
<dbReference type="CDD" id="cd07043">
    <property type="entry name" value="STAS_anti-anti-sigma_factors"/>
    <property type="match status" value="1"/>
</dbReference>
<evidence type="ECO:0000313" key="4">
    <source>
        <dbReference type="EMBL" id="ABG53929.1"/>
    </source>
</evidence>
<organism evidence="4">
    <name type="scientific">Trichodesmium erythraeum (strain IMS101)</name>
    <dbReference type="NCBI Taxonomy" id="203124"/>
    <lineage>
        <taxon>Bacteria</taxon>
        <taxon>Bacillati</taxon>
        <taxon>Cyanobacteriota</taxon>
        <taxon>Cyanophyceae</taxon>
        <taxon>Oscillatoriophycideae</taxon>
        <taxon>Oscillatoriales</taxon>
        <taxon>Microcoleaceae</taxon>
        <taxon>Trichodesmium</taxon>
    </lineage>
</organism>
<dbReference type="GO" id="GO:0043856">
    <property type="term" value="F:anti-sigma factor antagonist activity"/>
    <property type="evidence" value="ECO:0007669"/>
    <property type="project" value="InterPro"/>
</dbReference>
<dbReference type="InterPro" id="IPR003658">
    <property type="entry name" value="Anti-sigma_ant"/>
</dbReference>
<dbReference type="PROSITE" id="PS50801">
    <property type="entry name" value="STAS"/>
    <property type="match status" value="1"/>
</dbReference>
<dbReference type="eggNOG" id="COG1366">
    <property type="taxonomic scope" value="Bacteria"/>
</dbReference>
<dbReference type="SUPFAM" id="SSF52091">
    <property type="entry name" value="SpoIIaa-like"/>
    <property type="match status" value="1"/>
</dbReference>
<reference evidence="4" key="1">
    <citation type="submission" date="2006-06" db="EMBL/GenBank/DDBJ databases">
        <title>Complete sequence of Trichodesmium erythraeum IMS101.</title>
        <authorList>
            <consortium name="US DOE Joint Genome Institute"/>
            <person name="Copeland A."/>
            <person name="Lucas S."/>
            <person name="Lapidus A."/>
            <person name="Barry K."/>
            <person name="Detter J.C."/>
            <person name="Glavina del Rio T."/>
            <person name="Hammon N."/>
            <person name="Israni S."/>
            <person name="Dalin E."/>
            <person name="Tice H."/>
            <person name="Pitluck S."/>
            <person name="Kiss H."/>
            <person name="Munk A.C."/>
            <person name="Brettin T."/>
            <person name="Bruce D."/>
            <person name="Han C."/>
            <person name="Tapia R."/>
            <person name="Gilna P."/>
            <person name="Schmutz J."/>
            <person name="Larimer F."/>
            <person name="Land M."/>
            <person name="Hauser L."/>
            <person name="Kyrpides N."/>
            <person name="Kim E."/>
            <person name="Richardson P."/>
        </authorList>
    </citation>
    <scope>NUCLEOTIDE SEQUENCE [LARGE SCALE GENOMIC DNA]</scope>
    <source>
        <strain evidence="4">IMS101</strain>
    </source>
</reference>
<accession>Q10UZ5</accession>
<sequence>MAIEINIKTEEKIKVVELSGDIDASTAPDIQKQVIPLAETGSRILMDMTKVPYMSSAGLRMLLSLHRQTNAKEGRTVLVGLCEELQDTMSVTGFLDFLTTAETVDQGREKLLEETNEPK</sequence>
<evidence type="ECO:0000259" key="3">
    <source>
        <dbReference type="PROSITE" id="PS50801"/>
    </source>
</evidence>
<protein>
    <recommendedName>
        <fullName evidence="2">Anti-sigma factor antagonist</fullName>
    </recommendedName>
</protein>
<dbReference type="InterPro" id="IPR036513">
    <property type="entry name" value="STAS_dom_sf"/>
</dbReference>
<dbReference type="HOGENOM" id="CLU_115403_9_2_3"/>
<evidence type="ECO:0000256" key="1">
    <source>
        <dbReference type="ARBA" id="ARBA00009013"/>
    </source>
</evidence>
<dbReference type="PANTHER" id="PTHR33495:SF14">
    <property type="entry name" value="ANTI-SIGMA FACTOR ANTAGONIST"/>
    <property type="match status" value="1"/>
</dbReference>
<dbReference type="InterPro" id="IPR002645">
    <property type="entry name" value="STAS_dom"/>
</dbReference>
<dbReference type="STRING" id="203124.Tery_5017"/>
<name>Q10UZ5_TRIEI</name>
<dbReference type="KEGG" id="ter:Tery_5017"/>
<dbReference type="EMBL" id="CP000393">
    <property type="protein sequence ID" value="ABG53929.1"/>
    <property type="molecule type" value="Genomic_DNA"/>
</dbReference>
<gene>
    <name evidence="4" type="ordered locus">Tery_5017</name>
</gene>
<dbReference type="Pfam" id="PF01740">
    <property type="entry name" value="STAS"/>
    <property type="match status" value="1"/>
</dbReference>
<proteinExistence type="inferred from homology"/>